<dbReference type="EMBL" id="JACIEX010000001">
    <property type="protein sequence ID" value="MBB4092383.1"/>
    <property type="molecule type" value="Genomic_DNA"/>
</dbReference>
<dbReference type="EMBL" id="VEWK01000001">
    <property type="protein sequence ID" value="TNV15198.1"/>
    <property type="molecule type" value="Genomic_DNA"/>
</dbReference>
<proteinExistence type="predicted"/>
<sequence length="512" mass="51308">MADLRLRINELPEELTPAPIDNIAIDGPSTRRTSLQNAANAVRPYSTEAQAREGLNNASAMTPLSTSQAIETLGGQRFATTQQGNKADTAVQPTRAISAGDGLTGGGTLANNVTLALSSTSLASLGLANTAVQPARQIIAGTGITGGGTLAADRTLSLDAMTLASLGKADSAVQPARTVSAGTGLSGGGDLSANRSFALNAASIASLAKADSAVQPTRSVNAGTGLSGGGDLSANRTVSLSTATQASLSKADTAIQAPGGSSGQVLTKNSATDGDVAWQTVAGATAVSYGPQSLTGPQQAQARSNISAFGMDGGTLNGDVIIRKDLPGIQLSSPSYANVYRLFANVSDTVDGGVLLRRVAGNAPIVDLGLGGFALDGYGHIRARAGSVVYSGAAFLSNDGNINGSVWSPWGSSTAFQAISLRIESRAQAWAIQEGIAQTQTYLMGTTYPIGTYLFGIKSTAGTVSTYGTVAGTDVDFSNAASAKAGGIGVGTWMVVGAAMSGTVASLLKRVG</sequence>
<organism evidence="2 3">
    <name type="scientific">Brucella pecoris</name>
    <dbReference type="NCBI Taxonomy" id="867683"/>
    <lineage>
        <taxon>Bacteria</taxon>
        <taxon>Pseudomonadati</taxon>
        <taxon>Pseudomonadota</taxon>
        <taxon>Alphaproteobacteria</taxon>
        <taxon>Hyphomicrobiales</taxon>
        <taxon>Brucellaceae</taxon>
        <taxon>Brucella/Ochrobactrum group</taxon>
        <taxon>Brucella</taxon>
    </lineage>
</organism>
<dbReference type="Proteomes" id="UP000553980">
    <property type="component" value="Unassembled WGS sequence"/>
</dbReference>
<name>A0A5C5CVC8_9HYPH</name>
<dbReference type="AlphaFoldDB" id="A0A5C5CVC8"/>
<gene>
    <name evidence="2" type="ORF">FIB18_00080</name>
    <name evidence="1" type="ORF">GGQ79_000856</name>
</gene>
<accession>A0A5C5CVC8</accession>
<evidence type="ECO:0000313" key="1">
    <source>
        <dbReference type="EMBL" id="MBB4092383.1"/>
    </source>
</evidence>
<comment type="caution">
    <text evidence="2">The sequence shown here is derived from an EMBL/GenBank/DDBJ whole genome shotgun (WGS) entry which is preliminary data.</text>
</comment>
<keyword evidence="4" id="KW-1185">Reference proteome</keyword>
<reference evidence="2 3" key="1">
    <citation type="journal article" date="2011" name="Int. J. Syst. Evol. Microbiol.">
        <title>Ochrobactrum pecoris sp. nov., isolated from farm animals.</title>
        <authorList>
            <person name="Kampfer P."/>
            <person name="Huber B."/>
            <person name="Busse H.J."/>
            <person name="Scholz H.C."/>
            <person name="Tomaso H."/>
            <person name="Hotzel H."/>
            <person name="Melzer F."/>
        </authorList>
    </citation>
    <scope>NUCLEOTIDE SEQUENCE [LARGE SCALE GENOMIC DNA]</scope>
    <source>
        <strain evidence="2 3">08RB2639</strain>
    </source>
</reference>
<evidence type="ECO:0000313" key="2">
    <source>
        <dbReference type="EMBL" id="TNV15198.1"/>
    </source>
</evidence>
<reference evidence="1 4" key="3">
    <citation type="submission" date="2020-08" db="EMBL/GenBank/DDBJ databases">
        <title>Genomic Encyclopedia of Type Strains, Phase IV (KMG-IV): sequencing the most valuable type-strain genomes for metagenomic binning, comparative biology and taxonomic classification.</title>
        <authorList>
            <person name="Goeker M."/>
        </authorList>
    </citation>
    <scope>NUCLEOTIDE SEQUENCE [LARGE SCALE GENOMIC DNA]</scope>
    <source>
        <strain evidence="1 4">DSM 23868</strain>
    </source>
</reference>
<dbReference type="OrthoDB" id="7913455at2"/>
<evidence type="ECO:0000313" key="3">
    <source>
        <dbReference type="Proteomes" id="UP000313390"/>
    </source>
</evidence>
<dbReference type="RefSeq" id="WP_140018838.1">
    <property type="nucleotide sequence ID" value="NZ_JACIEX010000001.1"/>
</dbReference>
<evidence type="ECO:0000313" key="4">
    <source>
        <dbReference type="Proteomes" id="UP000553980"/>
    </source>
</evidence>
<protein>
    <submittedName>
        <fullName evidence="2">Uncharacterized protein</fullName>
    </submittedName>
</protein>
<dbReference type="Proteomes" id="UP000313390">
    <property type="component" value="Unassembled WGS sequence"/>
</dbReference>
<reference evidence="2" key="2">
    <citation type="submission" date="2019-06" db="EMBL/GenBank/DDBJ databases">
        <authorList>
            <person name="Hu M."/>
        </authorList>
    </citation>
    <scope>NUCLEOTIDE SEQUENCE</scope>
    <source>
        <strain evidence="2">08RB2639</strain>
    </source>
</reference>